<dbReference type="AlphaFoldDB" id="A0A5D0NYD5"/>
<organism evidence="1 2">
    <name type="scientific">Actinomadura chibensis</name>
    <dbReference type="NCBI Taxonomy" id="392828"/>
    <lineage>
        <taxon>Bacteria</taxon>
        <taxon>Bacillati</taxon>
        <taxon>Actinomycetota</taxon>
        <taxon>Actinomycetes</taxon>
        <taxon>Streptosporangiales</taxon>
        <taxon>Thermomonosporaceae</taxon>
        <taxon>Actinomadura</taxon>
    </lineage>
</organism>
<dbReference type="Proteomes" id="UP000323380">
    <property type="component" value="Unassembled WGS sequence"/>
</dbReference>
<name>A0A5D0NYD5_9ACTN</name>
<dbReference type="STRING" id="1220554.GCA_001552135_04309"/>
<protein>
    <submittedName>
        <fullName evidence="1">DUF4244 domain-containing protein</fullName>
    </submittedName>
</protein>
<comment type="caution">
    <text evidence="1">The sequence shown here is derived from an EMBL/GenBank/DDBJ whole genome shotgun (WGS) entry which is preliminary data.</text>
</comment>
<dbReference type="InterPro" id="IPR025338">
    <property type="entry name" value="DUF4244"/>
</dbReference>
<reference evidence="1 2" key="1">
    <citation type="submission" date="2019-08" db="EMBL/GenBank/DDBJ databases">
        <title>Actinomadura sp. nov. CYP1-5 isolated from mountain soil.</title>
        <authorList>
            <person name="Songsumanus A."/>
            <person name="Kuncharoen N."/>
            <person name="Kudo T."/>
            <person name="Yuki M."/>
            <person name="Igarashi Y."/>
            <person name="Tanasupawat S."/>
        </authorList>
    </citation>
    <scope>NUCLEOTIDE SEQUENCE [LARGE SCALE GENOMIC DNA]</scope>
    <source>
        <strain evidence="1 2">JCM 14158</strain>
    </source>
</reference>
<dbReference type="EMBL" id="VSFG01000001">
    <property type="protein sequence ID" value="TYB49159.1"/>
    <property type="molecule type" value="Genomic_DNA"/>
</dbReference>
<evidence type="ECO:0000313" key="1">
    <source>
        <dbReference type="EMBL" id="TYB49159.1"/>
    </source>
</evidence>
<gene>
    <name evidence="1" type="ORF">FXF69_08520</name>
</gene>
<proteinExistence type="predicted"/>
<sequence>MRARWTAVRRWCGTCKDRGMTTAEYAVGTLAATGLAAALFKVVTSTKVRGLLLHVVERALRLAG</sequence>
<keyword evidence="2" id="KW-1185">Reference proteome</keyword>
<dbReference type="Pfam" id="PF14029">
    <property type="entry name" value="DUF4244"/>
    <property type="match status" value="1"/>
</dbReference>
<accession>A0A5D0NYD5</accession>
<evidence type="ECO:0000313" key="2">
    <source>
        <dbReference type="Proteomes" id="UP000323380"/>
    </source>
</evidence>